<reference evidence="9" key="1">
    <citation type="journal article" date="2021" name="Curr. Microbiol.">
        <title>Complete genome of nocamycin-producing strain Saccharothrix syringae NRRL B-16468 reveals the biosynthetic potential for secondary metabolites.</title>
        <authorList>
            <person name="Mo X."/>
            <person name="Yang S."/>
        </authorList>
    </citation>
    <scope>NUCLEOTIDE SEQUENCE [LARGE SCALE GENOMIC DNA]</scope>
    <source>
        <strain evidence="9">ATCC 51364 / DSM 43886 / JCM 6844 / KCTC 9398 / NBRC 14523 / NRRL B-16468 / INA 2240</strain>
    </source>
</reference>
<dbReference type="Pfam" id="PF08659">
    <property type="entry name" value="KR"/>
    <property type="match status" value="1"/>
</dbReference>
<dbReference type="GO" id="GO:0071770">
    <property type="term" value="P:DIM/DIP cell wall layer assembly"/>
    <property type="evidence" value="ECO:0007669"/>
    <property type="project" value="TreeGrafter"/>
</dbReference>
<dbReference type="Gene3D" id="3.10.129.110">
    <property type="entry name" value="Polyketide synthase dehydratase"/>
    <property type="match status" value="1"/>
</dbReference>
<dbReference type="SUPFAM" id="SSF47336">
    <property type="entry name" value="ACP-like"/>
    <property type="match status" value="1"/>
</dbReference>
<feature type="active site" description="Proton donor; for dehydratase activity" evidence="4">
    <location>
        <position position="1636"/>
    </location>
</feature>
<dbReference type="InterPro" id="IPR057326">
    <property type="entry name" value="KR_dom"/>
</dbReference>
<keyword evidence="1" id="KW-0596">Phosphopantetheine</keyword>
<feature type="compositionally biased region" description="Pro residues" evidence="5">
    <location>
        <begin position="1559"/>
        <end position="1576"/>
    </location>
</feature>
<dbReference type="Pfam" id="PF00109">
    <property type="entry name" value="ketoacyl-synt"/>
    <property type="match status" value="1"/>
</dbReference>
<name>A0A5Q0GXU4_SACSY</name>
<dbReference type="Gene3D" id="3.40.366.10">
    <property type="entry name" value="Malonyl-Coenzyme A Acyl Carrier Protein, domain 2"/>
    <property type="match status" value="1"/>
</dbReference>
<dbReference type="SUPFAM" id="SSF55048">
    <property type="entry name" value="Probable ACP-binding domain of malonyl-CoA ACP transacylase"/>
    <property type="match status" value="1"/>
</dbReference>
<dbReference type="InterPro" id="IPR014030">
    <property type="entry name" value="Ketoacyl_synth_N"/>
</dbReference>
<dbReference type="EMBL" id="CP034550">
    <property type="protein sequence ID" value="QFZ18310.1"/>
    <property type="molecule type" value="Genomic_DNA"/>
</dbReference>
<dbReference type="PANTHER" id="PTHR43775:SF37">
    <property type="entry name" value="SI:DKEY-61P9.11"/>
    <property type="match status" value="1"/>
</dbReference>
<evidence type="ECO:0000259" key="6">
    <source>
        <dbReference type="PROSITE" id="PS52004"/>
    </source>
</evidence>
<dbReference type="InterPro" id="IPR049900">
    <property type="entry name" value="PKS_mFAS_DH"/>
</dbReference>
<dbReference type="OrthoDB" id="9778690at2"/>
<dbReference type="GO" id="GO:0004312">
    <property type="term" value="F:fatty acid synthase activity"/>
    <property type="evidence" value="ECO:0007669"/>
    <property type="project" value="TreeGrafter"/>
</dbReference>
<dbReference type="InterPro" id="IPR049552">
    <property type="entry name" value="PKS_DH_N"/>
</dbReference>
<dbReference type="GO" id="GO:0006633">
    <property type="term" value="P:fatty acid biosynthetic process"/>
    <property type="evidence" value="ECO:0007669"/>
    <property type="project" value="TreeGrafter"/>
</dbReference>
<dbReference type="SMART" id="SM00825">
    <property type="entry name" value="PKS_KS"/>
    <property type="match status" value="1"/>
</dbReference>
<dbReference type="InterPro" id="IPR036736">
    <property type="entry name" value="ACP-like_sf"/>
</dbReference>
<dbReference type="Gene3D" id="1.10.1200.10">
    <property type="entry name" value="ACP-like"/>
    <property type="match status" value="1"/>
</dbReference>
<dbReference type="PROSITE" id="PS52004">
    <property type="entry name" value="KS3_2"/>
    <property type="match status" value="1"/>
</dbReference>
<gene>
    <name evidence="8" type="ORF">EKG83_13185</name>
</gene>
<dbReference type="Gene3D" id="3.40.50.720">
    <property type="entry name" value="NAD(P)-binding Rossmann-like Domain"/>
    <property type="match status" value="1"/>
</dbReference>
<sequence>MSATRSGAHRIAIVGMACRYPDANGPDELWQTVLGRRRAFRRIPSTRLSPDYVGSPDDPDRTYVTRAGLLRDWTFDRPRFGVPGPLHRAADHAHWLALQVAAEALADAGFPDAAGLDRDQVGVLLGNSLTGEFTRAHQLRLRWPFVRRAARAALERTGTDPDEAARVLTALEELVKQPFPVPGDESLAGALANTIAGRVCNHFDFHGTGYAVDGACASSLLAVTTACRALAAGELDFALAGGVDLSLDPFELVGFARLGALAVDEMRVYDAEPTGFLPGEGCGVVALVRAEDAGRAGLRTYAEILGWGTSSDGAGGLTRPEVSGQALALARAHRLGGVDPTSIDLVEGHGTGTRLNDVTELTVLRAALAGRATPAALGSVKANIGHTKAAAGVAGLVKAALAVHHRVLPPTTGCRTPHELLREPGTPLRVLAEAEPWSNPVPRAAVSAMGFGGINAHLVLGGAERGGGVPADLPGDWRAWAEPRPEEQVLVLGGDCARDLVAVLDRLVARAPGLSNAEVHDLAATAAEAAPHRAPVRCALVARTPDELASVAERARARLAGDLRPVAADDAASAPTRLAGDLPPVVVDEAGFAVGAGAPARVGLLFPGQASPVRAALPAWARSLRVPEPPADLEITDGAVDTAVAQPAIARQSLAGLAWLARTDCAPVGAVGHSLGEIPALVWAGALTARAALDLVTARGALVARYGARGTAMASLRTDATTAEALVKETRATIAALNGPRQTAIAGPAEDVAEVVDRARAQDIVAIPLPVSHGFHSAAMAPVRPRFGEVLARTAFAPPAGRVFSTVTGEPVEDPADLLLRQLVEPVRFQDALENLAARCDLLVEVGAGAALTGLARELGTAAPAVAMDCAGDPRRHALVAAALAAAGVDTAAVWYRRGGYRRFDLDAPANFLANPCEVLPAPRALAPRAPVTRREVPEPVAGDALTVLTEHLGRRLELPVDGIRPTSSLLGDLHVSSLQLLDLVNTAAGLLGRRAPNPHQVMASPTVGDVARVIEGAPRVGRGGPTGVHGVRRWVRAFGHRWVDHEGVPDTTDAVVWTGDAALVGDAPTTGAGRRRGLVVELRNATEVVHAVGEVAAAVERVEAERPDLLVVLHDGHPAAAGLARSVTAELPDCAVTAVDRPPHHGFDLRLAARAGYLELRLGRDGRYQRPVTAVHRRGDGAEPVLAPGDVCLVTGGVTGITARCAAAVAERFGATLVFLGRTPSDAPEVRAGLNRLPQQVRVHYTRCDVTEPADLRAAVQAAATCGPLRGLLHGAGVNEPRPLGAVSDTTLRAAVEPKVSGLRSLLDAVGDQATLVLAFGSVIGRTGMVGQAEYCVANDWMRVELERWAGRHPRCRAHLLEWTLWSGVGMGERLGVVDRLRGQGIDPITPAEGTDALLALLGDRTAPVTVVLAGRLPEVPTVARPAVGERGLRFSEEELTGTPGVESVQRAELSLGTDPYLDDHRVDGTPVLPAVVGLEAMAQAAAALAGPRRHWAFERVALAAPVAVGERGTRTLRVAALRHDRGDGIDVALRDDADGYGAVRFTAELRTATSPPATSPPAGPVPPTTTPPTTPPHPLYGPLFFHTGCFRRLVRLDHLTAFEVRAWVAADPGATWFSDFHSGRLLLGDPGAHDAAVHVLLACLPHRRALPVGVDRVTLWRRPEGLLHVHAVETWHSGDEYRFDVDVVAASGEAVACWQGLRLRAIGPRAWREPMPAELVGPWLSRRLSELGLHDHAELTAVPAAGGGADRLVALDPAVGLVARPVVGVPSTTLAVEIAARTGEGITVAANRASCAIGALGLGEDDGGERVDVEDVLDDGLVLLRAGGRRVVTAKLVTGSAPVVVAVTADDRP</sequence>
<dbReference type="PANTHER" id="PTHR43775">
    <property type="entry name" value="FATTY ACID SYNTHASE"/>
    <property type="match status" value="1"/>
</dbReference>
<dbReference type="Gene3D" id="3.40.47.10">
    <property type="match status" value="1"/>
</dbReference>
<dbReference type="Proteomes" id="UP000325787">
    <property type="component" value="Chromosome"/>
</dbReference>
<evidence type="ECO:0000256" key="1">
    <source>
        <dbReference type="ARBA" id="ARBA00022450"/>
    </source>
</evidence>
<evidence type="ECO:0000256" key="3">
    <source>
        <dbReference type="ARBA" id="ARBA00022679"/>
    </source>
</evidence>
<dbReference type="Pfam" id="PF21089">
    <property type="entry name" value="PKS_DH_N"/>
    <property type="match status" value="1"/>
</dbReference>
<dbReference type="InterPro" id="IPR014031">
    <property type="entry name" value="Ketoacyl_synth_C"/>
</dbReference>
<feature type="region of interest" description="Disordered" evidence="5">
    <location>
        <begin position="1553"/>
        <end position="1576"/>
    </location>
</feature>
<feature type="active site" description="Proton acceptor; for dehydratase activity" evidence="4">
    <location>
        <position position="1466"/>
    </location>
</feature>
<dbReference type="GO" id="GO:0005737">
    <property type="term" value="C:cytoplasm"/>
    <property type="evidence" value="ECO:0007669"/>
    <property type="project" value="TreeGrafter"/>
</dbReference>
<dbReference type="InterPro" id="IPR020807">
    <property type="entry name" value="PKS_DH"/>
</dbReference>
<dbReference type="SUPFAM" id="SSF52151">
    <property type="entry name" value="FabD/lysophospholipase-like"/>
    <property type="match status" value="1"/>
</dbReference>
<dbReference type="InterPro" id="IPR016035">
    <property type="entry name" value="Acyl_Trfase/lysoPLipase"/>
</dbReference>
<dbReference type="SMART" id="SM00826">
    <property type="entry name" value="PKS_DH"/>
    <property type="match status" value="1"/>
</dbReference>
<dbReference type="KEGG" id="ssyi:EKG83_13185"/>
<dbReference type="GO" id="GO:0005886">
    <property type="term" value="C:plasma membrane"/>
    <property type="evidence" value="ECO:0007669"/>
    <property type="project" value="TreeGrafter"/>
</dbReference>
<feature type="region of interest" description="N-terminal hotdog fold" evidence="4">
    <location>
        <begin position="1426"/>
        <end position="1558"/>
    </location>
</feature>
<feature type="region of interest" description="C-terminal hotdog fold" evidence="4">
    <location>
        <begin position="1572"/>
        <end position="1714"/>
    </location>
</feature>
<evidence type="ECO:0000313" key="8">
    <source>
        <dbReference type="EMBL" id="QFZ18310.1"/>
    </source>
</evidence>
<dbReference type="Pfam" id="PF02801">
    <property type="entry name" value="Ketoacyl-synt_C"/>
    <property type="match status" value="1"/>
</dbReference>
<evidence type="ECO:0000256" key="4">
    <source>
        <dbReference type="PROSITE-ProRule" id="PRU01363"/>
    </source>
</evidence>
<dbReference type="Pfam" id="PF14765">
    <property type="entry name" value="PS-DH"/>
    <property type="match status" value="1"/>
</dbReference>
<dbReference type="InterPro" id="IPR016039">
    <property type="entry name" value="Thiolase-like"/>
</dbReference>
<dbReference type="InterPro" id="IPR020841">
    <property type="entry name" value="PKS_Beta-ketoAc_synthase_dom"/>
</dbReference>
<keyword evidence="9" id="KW-1185">Reference proteome</keyword>
<dbReference type="CDD" id="cd00833">
    <property type="entry name" value="PKS"/>
    <property type="match status" value="1"/>
</dbReference>
<dbReference type="PROSITE" id="PS52019">
    <property type="entry name" value="PKS_MFAS_DH"/>
    <property type="match status" value="1"/>
</dbReference>
<evidence type="ECO:0000313" key="9">
    <source>
        <dbReference type="Proteomes" id="UP000325787"/>
    </source>
</evidence>
<feature type="domain" description="Ketosynthase family 3 (KS3)" evidence="6">
    <location>
        <begin position="8"/>
        <end position="462"/>
    </location>
</feature>
<dbReference type="InterPro" id="IPR050091">
    <property type="entry name" value="PKS_NRPS_Biosynth_Enz"/>
</dbReference>
<accession>A0A5Q0GXU4</accession>
<dbReference type="InterPro" id="IPR049551">
    <property type="entry name" value="PKS_DH_C"/>
</dbReference>
<dbReference type="SUPFAM" id="SSF51735">
    <property type="entry name" value="NAD(P)-binding Rossmann-fold domains"/>
    <property type="match status" value="1"/>
</dbReference>
<dbReference type="InterPro" id="IPR014043">
    <property type="entry name" value="Acyl_transferase_dom"/>
</dbReference>
<dbReference type="SUPFAM" id="SSF53901">
    <property type="entry name" value="Thiolase-like"/>
    <property type="match status" value="1"/>
</dbReference>
<dbReference type="InterPro" id="IPR042104">
    <property type="entry name" value="PKS_dehydratase_sf"/>
</dbReference>
<evidence type="ECO:0000259" key="7">
    <source>
        <dbReference type="PROSITE" id="PS52019"/>
    </source>
</evidence>
<evidence type="ECO:0000256" key="5">
    <source>
        <dbReference type="SAM" id="MobiDB-lite"/>
    </source>
</evidence>
<organism evidence="8 9">
    <name type="scientific">Saccharothrix syringae</name>
    <name type="common">Nocardiopsis syringae</name>
    <dbReference type="NCBI Taxonomy" id="103733"/>
    <lineage>
        <taxon>Bacteria</taxon>
        <taxon>Bacillati</taxon>
        <taxon>Actinomycetota</taxon>
        <taxon>Actinomycetes</taxon>
        <taxon>Pseudonocardiales</taxon>
        <taxon>Pseudonocardiaceae</taxon>
        <taxon>Saccharothrix</taxon>
    </lineage>
</organism>
<dbReference type="Pfam" id="PF00698">
    <property type="entry name" value="Acyl_transf_1"/>
    <property type="match status" value="1"/>
</dbReference>
<dbReference type="InterPro" id="IPR016036">
    <property type="entry name" value="Malonyl_transacylase_ACP-bd"/>
</dbReference>
<keyword evidence="2" id="KW-0597">Phosphoprotein</keyword>
<protein>
    <submittedName>
        <fullName evidence="8">Type I polyketide synthase</fullName>
    </submittedName>
</protein>
<dbReference type="InterPro" id="IPR001227">
    <property type="entry name" value="Ac_transferase_dom_sf"/>
</dbReference>
<feature type="domain" description="PKS/mFAS DH" evidence="7">
    <location>
        <begin position="1426"/>
        <end position="1714"/>
    </location>
</feature>
<dbReference type="InterPro" id="IPR013968">
    <property type="entry name" value="PKS_KR"/>
</dbReference>
<evidence type="ECO:0000256" key="2">
    <source>
        <dbReference type="ARBA" id="ARBA00022553"/>
    </source>
</evidence>
<dbReference type="SMART" id="SM00827">
    <property type="entry name" value="PKS_AT"/>
    <property type="match status" value="1"/>
</dbReference>
<dbReference type="RefSeq" id="WP_051765615.1">
    <property type="nucleotide sequence ID" value="NZ_CP034550.1"/>
</dbReference>
<dbReference type="SMART" id="SM00822">
    <property type="entry name" value="PKS_KR"/>
    <property type="match status" value="1"/>
</dbReference>
<proteinExistence type="predicted"/>
<keyword evidence="3" id="KW-0808">Transferase</keyword>
<dbReference type="InterPro" id="IPR036291">
    <property type="entry name" value="NAD(P)-bd_dom_sf"/>
</dbReference>